<evidence type="ECO:0000259" key="7">
    <source>
        <dbReference type="Pfam" id="PF02885"/>
    </source>
</evidence>
<proteinExistence type="inferred from homology"/>
<feature type="binding site" evidence="5">
    <location>
        <position position="92"/>
    </location>
    <ligand>
        <name>Mg(2+)</name>
        <dbReference type="ChEBI" id="CHEBI:18420"/>
        <label>1</label>
    </ligand>
</feature>
<dbReference type="InterPro" id="IPR017459">
    <property type="entry name" value="Glycosyl_Trfase_fam3_N_dom"/>
</dbReference>
<evidence type="ECO:0000259" key="6">
    <source>
        <dbReference type="Pfam" id="PF00591"/>
    </source>
</evidence>
<dbReference type="PANTHER" id="PTHR43285">
    <property type="entry name" value="ANTHRANILATE PHOSPHORIBOSYLTRANSFERASE"/>
    <property type="match status" value="1"/>
</dbReference>
<feature type="binding site" evidence="5">
    <location>
        <position position="80"/>
    </location>
    <ligand>
        <name>5-phospho-alpha-D-ribose 1-diphosphate</name>
        <dbReference type="ChEBI" id="CHEBI:58017"/>
    </ligand>
</feature>
<protein>
    <recommendedName>
        <fullName evidence="5">Anthranilate phosphoribosyltransferase</fullName>
        <ecNumber evidence="5">2.4.2.18</ecNumber>
    </recommendedName>
</protein>
<dbReference type="Pfam" id="PF00591">
    <property type="entry name" value="Glycos_transf_3"/>
    <property type="match status" value="1"/>
</dbReference>
<keyword evidence="5" id="KW-0460">Magnesium</keyword>
<feature type="domain" description="Glycosyl transferase family 3" evidence="6">
    <location>
        <begin position="74"/>
        <end position="322"/>
    </location>
</feature>
<organism evidence="8 9">
    <name type="scientific">Halalkalibacter alkalisediminis</name>
    <dbReference type="NCBI Taxonomy" id="935616"/>
    <lineage>
        <taxon>Bacteria</taxon>
        <taxon>Bacillati</taxon>
        <taxon>Bacillota</taxon>
        <taxon>Bacilli</taxon>
        <taxon>Bacillales</taxon>
        <taxon>Bacillaceae</taxon>
        <taxon>Halalkalibacter</taxon>
    </lineage>
</organism>
<feature type="binding site" evidence="5">
    <location>
        <position position="120"/>
    </location>
    <ligand>
        <name>5-phospho-alpha-D-ribose 1-diphosphate</name>
        <dbReference type="ChEBI" id="CHEBI:58017"/>
    </ligand>
</feature>
<comment type="caution">
    <text evidence="8">The sequence shown here is derived from an EMBL/GenBank/DDBJ whole genome shotgun (WGS) entry which is preliminary data.</text>
</comment>
<keyword evidence="4 5" id="KW-0057">Aromatic amino acid biosynthesis</keyword>
<evidence type="ECO:0000313" key="9">
    <source>
        <dbReference type="Proteomes" id="UP001589833"/>
    </source>
</evidence>
<dbReference type="HAMAP" id="MF_00211">
    <property type="entry name" value="TrpD"/>
    <property type="match status" value="1"/>
</dbReference>
<evidence type="ECO:0000256" key="3">
    <source>
        <dbReference type="ARBA" id="ARBA00022822"/>
    </source>
</evidence>
<comment type="pathway">
    <text evidence="5">Amino-acid biosynthesis; L-tryptophan biosynthesis; L-tryptophan from chorismate: step 2/5.</text>
</comment>
<feature type="binding site" evidence="5">
    <location>
        <position position="166"/>
    </location>
    <ligand>
        <name>anthranilate</name>
        <dbReference type="ChEBI" id="CHEBI:16567"/>
        <label>2</label>
    </ligand>
</feature>
<dbReference type="RefSeq" id="WP_273840780.1">
    <property type="nucleotide sequence ID" value="NZ_JAQQWT010000002.1"/>
</dbReference>
<keyword evidence="9" id="KW-1185">Reference proteome</keyword>
<comment type="cofactor">
    <cofactor evidence="5">
        <name>Mg(2+)</name>
        <dbReference type="ChEBI" id="CHEBI:18420"/>
    </cofactor>
    <text evidence="5">Binds 2 magnesium ions per monomer.</text>
</comment>
<keyword evidence="2 5" id="KW-0808">Transferase</keyword>
<feature type="binding site" evidence="5">
    <location>
        <begin position="83"/>
        <end position="84"/>
    </location>
    <ligand>
        <name>5-phospho-alpha-D-ribose 1-diphosphate</name>
        <dbReference type="ChEBI" id="CHEBI:58017"/>
    </ligand>
</feature>
<feature type="binding site" evidence="5">
    <location>
        <position position="226"/>
    </location>
    <ligand>
        <name>Mg(2+)</name>
        <dbReference type="ChEBI" id="CHEBI:18420"/>
        <label>1</label>
    </ligand>
</feature>
<dbReference type="NCBIfam" id="TIGR01245">
    <property type="entry name" value="trpD"/>
    <property type="match status" value="1"/>
</dbReference>
<gene>
    <name evidence="5 8" type="primary">trpD</name>
    <name evidence="8" type="ORF">ACFFH4_12575</name>
</gene>
<dbReference type="EC" id="2.4.2.18" evidence="5"/>
<feature type="binding site" evidence="5">
    <location>
        <begin position="108"/>
        <end position="116"/>
    </location>
    <ligand>
        <name>5-phospho-alpha-D-ribose 1-diphosphate</name>
        <dbReference type="ChEBI" id="CHEBI:58017"/>
    </ligand>
</feature>
<dbReference type="InterPro" id="IPR036320">
    <property type="entry name" value="Glycosyl_Trfase_fam3_N_dom_sf"/>
</dbReference>
<evidence type="ECO:0000256" key="2">
    <source>
        <dbReference type="ARBA" id="ARBA00022679"/>
    </source>
</evidence>
<keyword evidence="3 5" id="KW-0822">Tryptophan biosynthesis</keyword>
<dbReference type="EMBL" id="JBHLTR010000017">
    <property type="protein sequence ID" value="MFC0559886.1"/>
    <property type="molecule type" value="Genomic_DNA"/>
</dbReference>
<dbReference type="SUPFAM" id="SSF52418">
    <property type="entry name" value="Nucleoside phosphorylase/phosphoribosyltransferase catalytic domain"/>
    <property type="match status" value="1"/>
</dbReference>
<reference evidence="8 9" key="1">
    <citation type="submission" date="2024-09" db="EMBL/GenBank/DDBJ databases">
        <authorList>
            <person name="Sun Q."/>
            <person name="Mori K."/>
        </authorList>
    </citation>
    <scope>NUCLEOTIDE SEQUENCE [LARGE SCALE GENOMIC DNA]</scope>
    <source>
        <strain evidence="8 9">NCAIM B.02301</strain>
    </source>
</reference>
<feature type="binding site" evidence="5">
    <location>
        <position position="80"/>
    </location>
    <ligand>
        <name>anthranilate</name>
        <dbReference type="ChEBI" id="CHEBI:16567"/>
        <label>1</label>
    </ligand>
</feature>
<dbReference type="InterPro" id="IPR005940">
    <property type="entry name" value="Anthranilate_Pribosyl_Tfrase"/>
</dbReference>
<dbReference type="InterPro" id="IPR000312">
    <property type="entry name" value="Glycosyl_Trfase_fam3"/>
</dbReference>
<feature type="binding site" evidence="5">
    <location>
        <begin position="90"/>
        <end position="93"/>
    </location>
    <ligand>
        <name>5-phospho-alpha-D-ribose 1-diphosphate</name>
        <dbReference type="ChEBI" id="CHEBI:58017"/>
    </ligand>
</feature>
<evidence type="ECO:0000313" key="8">
    <source>
        <dbReference type="EMBL" id="MFC0559886.1"/>
    </source>
</evidence>
<feature type="binding site" evidence="5">
    <location>
        <position position="111"/>
    </location>
    <ligand>
        <name>anthranilate</name>
        <dbReference type="ChEBI" id="CHEBI:16567"/>
        <label>1</label>
    </ligand>
</feature>
<keyword evidence="5" id="KW-0479">Metal-binding</keyword>
<comment type="subunit">
    <text evidence="5">Homodimer.</text>
</comment>
<evidence type="ECO:0000256" key="1">
    <source>
        <dbReference type="ARBA" id="ARBA00022676"/>
    </source>
</evidence>
<keyword evidence="5" id="KW-0028">Amino-acid biosynthesis</keyword>
<dbReference type="Gene3D" id="3.40.1030.10">
    <property type="entry name" value="Nucleoside phosphorylase/phosphoribosyltransferase catalytic domain"/>
    <property type="match status" value="1"/>
</dbReference>
<dbReference type="Pfam" id="PF02885">
    <property type="entry name" value="Glycos_trans_3N"/>
    <property type="match status" value="1"/>
</dbReference>
<comment type="catalytic activity">
    <reaction evidence="5">
        <text>N-(5-phospho-beta-D-ribosyl)anthranilate + diphosphate = 5-phospho-alpha-D-ribose 1-diphosphate + anthranilate</text>
        <dbReference type="Rhea" id="RHEA:11768"/>
        <dbReference type="ChEBI" id="CHEBI:16567"/>
        <dbReference type="ChEBI" id="CHEBI:18277"/>
        <dbReference type="ChEBI" id="CHEBI:33019"/>
        <dbReference type="ChEBI" id="CHEBI:58017"/>
        <dbReference type="EC" id="2.4.2.18"/>
    </reaction>
</comment>
<dbReference type="GO" id="GO:0004048">
    <property type="term" value="F:anthranilate phosphoribosyltransferase activity"/>
    <property type="evidence" value="ECO:0007669"/>
    <property type="project" value="UniProtKB-EC"/>
</dbReference>
<keyword evidence="1 5" id="KW-0328">Glycosyltransferase</keyword>
<dbReference type="InterPro" id="IPR035902">
    <property type="entry name" value="Nuc_phospho_transferase"/>
</dbReference>
<name>A0ABV6NGM7_9BACI</name>
<sequence length="338" mass="36677">MFKSILKKCLDGHLMTEKEAQDVMDEIMNGYATPSQIASLLTLMRFRGETVDEMTGFARSMRSHSLKILADDLSIVDTCGTGGDDLSTFNVSTTCAIVLAAMGVPVAKHGNRAVSSKSGSADVLEELRIPTQHTKEEARQSLLDTNLCFLFAPLYHESMKHAVIPRKEIGFRTIFNLLGPLTNPANAKHQLIGVYDKEFAINMAETIARLGTTRALFVTGGEGLDELSITTESQIVEVNGTKQSIYTLSPEEVGLKRGLLEEIQVNTPAESAQLIKAVLKGEANDSATGIVVLNSAAALYAAKRIASISEGVELVKEAIQTGVVNRHYQTLQEEQQHA</sequence>
<feature type="binding site" evidence="5">
    <location>
        <position position="226"/>
    </location>
    <ligand>
        <name>Mg(2+)</name>
        <dbReference type="ChEBI" id="CHEBI:18420"/>
        <label>2</label>
    </ligand>
</feature>
<dbReference type="SUPFAM" id="SSF47648">
    <property type="entry name" value="Nucleoside phosphorylase/phosphoribosyltransferase N-terminal domain"/>
    <property type="match status" value="1"/>
</dbReference>
<dbReference type="Proteomes" id="UP001589833">
    <property type="component" value="Unassembled WGS sequence"/>
</dbReference>
<comment type="caution">
    <text evidence="5">Lacks conserved residue(s) required for the propagation of feature annotation.</text>
</comment>
<comment type="similarity">
    <text evidence="5">Belongs to the anthranilate phosphoribosyltransferase family.</text>
</comment>
<evidence type="ECO:0000256" key="5">
    <source>
        <dbReference type="HAMAP-Rule" id="MF_00211"/>
    </source>
</evidence>
<feature type="binding site" evidence="5">
    <location>
        <position position="88"/>
    </location>
    <ligand>
        <name>5-phospho-alpha-D-ribose 1-diphosphate</name>
        <dbReference type="ChEBI" id="CHEBI:58017"/>
    </ligand>
</feature>
<evidence type="ECO:0000256" key="4">
    <source>
        <dbReference type="ARBA" id="ARBA00023141"/>
    </source>
</evidence>
<feature type="binding site" evidence="5">
    <location>
        <position position="225"/>
    </location>
    <ligand>
        <name>Mg(2+)</name>
        <dbReference type="ChEBI" id="CHEBI:18420"/>
        <label>2</label>
    </ligand>
</feature>
<dbReference type="Gene3D" id="1.20.970.10">
    <property type="entry name" value="Transferase, Pyrimidine Nucleoside Phosphorylase, Chain C"/>
    <property type="match status" value="1"/>
</dbReference>
<dbReference type="PANTHER" id="PTHR43285:SF2">
    <property type="entry name" value="ANTHRANILATE PHOSPHORIBOSYLTRANSFERASE"/>
    <property type="match status" value="1"/>
</dbReference>
<accession>A0ABV6NGM7</accession>
<comment type="function">
    <text evidence="5">Catalyzes the transfer of the phosphoribosyl group of 5-phosphorylribose-1-pyrophosphate (PRPP) to anthranilate to yield N-(5'-phosphoribosyl)-anthranilate (PRA).</text>
</comment>
<feature type="domain" description="Glycosyl transferase family 3 N-terminal" evidence="7">
    <location>
        <begin position="3"/>
        <end position="64"/>
    </location>
</feature>